<sequence length="253" mass="27283">MPAARLERIARYPVKSIGGQTLDRVTLTAGQALPGDRRFGVLHADAANHLDGEVLTKWLPKSAFLRGAASPELQAIRGGWGPDGRLHLTHPDLPPLVFDPDGDEAPLLAWVAPLWASTGKAPPVRLVSGPLPLTDTKKPWLSLLSLDSLDDLEAGLGRPLGVDRWRANLWVRGWPAQAERDLRLHQIQIGPVRLKVVERIGRCPATSADTTTGRLDGDMPAALEAEFGHQDFGIYLEVQAGGEIALGDSVVVL</sequence>
<dbReference type="OrthoDB" id="581532at2"/>
<dbReference type="SUPFAM" id="SSF50800">
    <property type="entry name" value="PK beta-barrel domain-like"/>
    <property type="match status" value="1"/>
</dbReference>
<dbReference type="EMBL" id="CP030918">
    <property type="protein sequence ID" value="AXC51120.1"/>
    <property type="molecule type" value="Genomic_DNA"/>
</dbReference>
<dbReference type="Proteomes" id="UP000252023">
    <property type="component" value="Chromosome"/>
</dbReference>
<dbReference type="Pfam" id="PF03473">
    <property type="entry name" value="MOSC"/>
    <property type="match status" value="1"/>
</dbReference>
<gene>
    <name evidence="2" type="ORF">DRW48_06615</name>
</gene>
<accession>A0A344PP15</accession>
<dbReference type="InterPro" id="IPR005302">
    <property type="entry name" value="MoCF_Sase_C"/>
</dbReference>
<evidence type="ECO:0000313" key="3">
    <source>
        <dbReference type="Proteomes" id="UP000252023"/>
    </source>
</evidence>
<dbReference type="GO" id="GO:0030170">
    <property type="term" value="F:pyridoxal phosphate binding"/>
    <property type="evidence" value="ECO:0007669"/>
    <property type="project" value="InterPro"/>
</dbReference>
<protein>
    <submittedName>
        <fullName evidence="2">MOSC domain-containing protein</fullName>
    </submittedName>
</protein>
<dbReference type="GO" id="GO:0003824">
    <property type="term" value="F:catalytic activity"/>
    <property type="evidence" value="ECO:0007669"/>
    <property type="project" value="InterPro"/>
</dbReference>
<dbReference type="PROSITE" id="PS51340">
    <property type="entry name" value="MOSC"/>
    <property type="match status" value="1"/>
</dbReference>
<proteinExistence type="predicted"/>
<organism evidence="2 3">
    <name type="scientific">Paracoccus suum</name>
    <dbReference type="NCBI Taxonomy" id="2259340"/>
    <lineage>
        <taxon>Bacteria</taxon>
        <taxon>Pseudomonadati</taxon>
        <taxon>Pseudomonadota</taxon>
        <taxon>Alphaproteobacteria</taxon>
        <taxon>Rhodobacterales</taxon>
        <taxon>Paracoccaceae</taxon>
        <taxon>Paracoccus</taxon>
    </lineage>
</organism>
<dbReference type="KEGG" id="pars:DRW48_06615"/>
<dbReference type="InterPro" id="IPR005303">
    <property type="entry name" value="MOCOS_middle"/>
</dbReference>
<dbReference type="AlphaFoldDB" id="A0A344PP15"/>
<evidence type="ECO:0000313" key="2">
    <source>
        <dbReference type="EMBL" id="AXC51120.1"/>
    </source>
</evidence>
<dbReference type="GO" id="GO:0030151">
    <property type="term" value="F:molybdenum ion binding"/>
    <property type="evidence" value="ECO:0007669"/>
    <property type="project" value="InterPro"/>
</dbReference>
<dbReference type="Gene3D" id="2.40.33.20">
    <property type="entry name" value="PK beta-barrel domain-like"/>
    <property type="match status" value="1"/>
</dbReference>
<dbReference type="Pfam" id="PF03476">
    <property type="entry name" value="MOSC_N"/>
    <property type="match status" value="1"/>
</dbReference>
<evidence type="ECO:0000259" key="1">
    <source>
        <dbReference type="PROSITE" id="PS51340"/>
    </source>
</evidence>
<dbReference type="InterPro" id="IPR011037">
    <property type="entry name" value="Pyrv_Knase-like_insert_dom_sf"/>
</dbReference>
<name>A0A344PP15_9RHOB</name>
<reference evidence="3" key="1">
    <citation type="submission" date="2018-07" db="EMBL/GenBank/DDBJ databases">
        <title>Genome sequencing of Paracoccus sp. SC2-6.</title>
        <authorList>
            <person name="Heo J."/>
            <person name="Kim S.-J."/>
            <person name="Kwon S.-W."/>
        </authorList>
    </citation>
    <scope>NUCLEOTIDE SEQUENCE [LARGE SCALE GENOMIC DNA]</scope>
    <source>
        <strain evidence="3">SC2-6</strain>
    </source>
</reference>
<feature type="domain" description="MOSC" evidence="1">
    <location>
        <begin position="106"/>
        <end position="253"/>
    </location>
</feature>
<keyword evidence="3" id="KW-1185">Reference proteome</keyword>